<dbReference type="InterPro" id="IPR011606">
    <property type="entry name" value="Brnchd-chn_aa_trnsp_permease"/>
</dbReference>
<sequence length="256" mass="27763">MASAQLRARSTARSGARADFWVGFRESITPTMSAAPFGALFGALAVDHGLTAGEAVLMSVTVYAGASQMVGLNLFRDNAAAWLIVFSIFAVNFRHVLYSASLGRHLRHFGFAQKIFAYFLLVDPVYAASEMRVEKRRPLGFAWYLGMGIPVYVVWNLMTLAGALFGRLISEPERYGIDFLLPIYFLGLLLGFRRRANWLPVVLASGVGSILAFLYVGSPWHVSLGALAGILVAVLLPPGKAANDPVPGEDRPEGVI</sequence>
<accession>A0ABS6WKD4</accession>
<evidence type="ECO:0000256" key="7">
    <source>
        <dbReference type="ARBA" id="ARBA00023136"/>
    </source>
</evidence>
<feature type="transmembrane region" description="Helical" evidence="8">
    <location>
        <begin position="175"/>
        <end position="192"/>
    </location>
</feature>
<dbReference type="EMBL" id="JAHWQX010000001">
    <property type="protein sequence ID" value="MBW3095907.1"/>
    <property type="molecule type" value="Genomic_DNA"/>
</dbReference>
<gene>
    <name evidence="9" type="ORF">KY465_01295</name>
</gene>
<comment type="caution">
    <text evidence="9">The sequence shown here is derived from an EMBL/GenBank/DDBJ whole genome shotgun (WGS) entry which is preliminary data.</text>
</comment>
<name>A0ABS6WKD4_9HYPH</name>
<proteinExistence type="inferred from homology"/>
<feature type="transmembrane region" description="Helical" evidence="8">
    <location>
        <begin position="79"/>
        <end position="97"/>
    </location>
</feature>
<evidence type="ECO:0000256" key="4">
    <source>
        <dbReference type="ARBA" id="ARBA00022475"/>
    </source>
</evidence>
<dbReference type="PANTHER" id="PTHR34979">
    <property type="entry name" value="INNER MEMBRANE PROTEIN YGAZ"/>
    <property type="match status" value="1"/>
</dbReference>
<keyword evidence="6 8" id="KW-1133">Transmembrane helix</keyword>
<keyword evidence="5 8" id="KW-0812">Transmembrane</keyword>
<keyword evidence="7 8" id="KW-0472">Membrane</keyword>
<evidence type="ECO:0000256" key="3">
    <source>
        <dbReference type="ARBA" id="ARBA00022448"/>
    </source>
</evidence>
<reference evidence="9" key="1">
    <citation type="submission" date="2021-07" db="EMBL/GenBank/DDBJ databases">
        <title>Pseudohoeflea marina sp. nov. a polyhydroxyalcanoate-producing bacterium.</title>
        <authorList>
            <person name="Zheng W."/>
            <person name="Yu S."/>
            <person name="Huang Y."/>
        </authorList>
    </citation>
    <scope>NUCLEOTIDE SEQUENCE</scope>
    <source>
        <strain evidence="9">DP4N28-3</strain>
    </source>
</reference>
<comment type="similarity">
    <text evidence="2">Belongs to the AzlC family.</text>
</comment>
<keyword evidence="4" id="KW-1003">Cell membrane</keyword>
<dbReference type="Pfam" id="PF03591">
    <property type="entry name" value="AzlC"/>
    <property type="match status" value="1"/>
</dbReference>
<keyword evidence="3" id="KW-0813">Transport</keyword>
<evidence type="ECO:0000256" key="5">
    <source>
        <dbReference type="ARBA" id="ARBA00022692"/>
    </source>
</evidence>
<evidence type="ECO:0000256" key="8">
    <source>
        <dbReference type="SAM" id="Phobius"/>
    </source>
</evidence>
<feature type="transmembrane region" description="Helical" evidence="8">
    <location>
        <begin position="141"/>
        <end position="169"/>
    </location>
</feature>
<evidence type="ECO:0000256" key="1">
    <source>
        <dbReference type="ARBA" id="ARBA00004651"/>
    </source>
</evidence>
<protein>
    <submittedName>
        <fullName evidence="9">AzlC family ABC transporter permease</fullName>
    </submittedName>
</protein>
<feature type="transmembrane region" description="Helical" evidence="8">
    <location>
        <begin position="199"/>
        <end position="216"/>
    </location>
</feature>
<evidence type="ECO:0000256" key="6">
    <source>
        <dbReference type="ARBA" id="ARBA00022989"/>
    </source>
</evidence>
<evidence type="ECO:0000256" key="2">
    <source>
        <dbReference type="ARBA" id="ARBA00010735"/>
    </source>
</evidence>
<organism evidence="9 10">
    <name type="scientific">Pseudohoeflea coraliihabitans</name>
    <dbReference type="NCBI Taxonomy" id="2860393"/>
    <lineage>
        <taxon>Bacteria</taxon>
        <taxon>Pseudomonadati</taxon>
        <taxon>Pseudomonadota</taxon>
        <taxon>Alphaproteobacteria</taxon>
        <taxon>Hyphomicrobiales</taxon>
        <taxon>Rhizobiaceae</taxon>
        <taxon>Pseudohoeflea</taxon>
    </lineage>
</organism>
<evidence type="ECO:0000313" key="9">
    <source>
        <dbReference type="EMBL" id="MBW3095907.1"/>
    </source>
</evidence>
<dbReference type="Proteomes" id="UP001430804">
    <property type="component" value="Unassembled WGS sequence"/>
</dbReference>
<comment type="subcellular location">
    <subcellularLocation>
        <location evidence="1">Cell membrane</location>
        <topology evidence="1">Multi-pass membrane protein</topology>
    </subcellularLocation>
</comment>
<evidence type="ECO:0000313" key="10">
    <source>
        <dbReference type="Proteomes" id="UP001430804"/>
    </source>
</evidence>
<dbReference type="PANTHER" id="PTHR34979:SF1">
    <property type="entry name" value="INNER MEMBRANE PROTEIN YGAZ"/>
    <property type="match status" value="1"/>
</dbReference>
<dbReference type="RefSeq" id="WP_219157649.1">
    <property type="nucleotide sequence ID" value="NZ_JAHWQX010000001.1"/>
</dbReference>
<keyword evidence="10" id="KW-1185">Reference proteome</keyword>